<dbReference type="RefSeq" id="WP_101835982.1">
    <property type="nucleotide sequence ID" value="NZ_FZMO01000548.1"/>
</dbReference>
<protein>
    <submittedName>
        <fullName evidence="1">Uncharacterized protein</fullName>
    </submittedName>
</protein>
<dbReference type="AlphaFoldDB" id="A0A2I2L1R7"/>
<gene>
    <name evidence="1" type="ORF">FRACA_800024</name>
</gene>
<dbReference type="Proteomes" id="UP000234331">
    <property type="component" value="Unassembled WGS sequence"/>
</dbReference>
<dbReference type="InterPro" id="IPR012340">
    <property type="entry name" value="NA-bd_OB-fold"/>
</dbReference>
<evidence type="ECO:0000313" key="2">
    <source>
        <dbReference type="Proteomes" id="UP000234331"/>
    </source>
</evidence>
<accession>A0A2I2L1R7</accession>
<organism evidence="1 2">
    <name type="scientific">Frankia canadensis</name>
    <dbReference type="NCBI Taxonomy" id="1836972"/>
    <lineage>
        <taxon>Bacteria</taxon>
        <taxon>Bacillati</taxon>
        <taxon>Actinomycetota</taxon>
        <taxon>Actinomycetes</taxon>
        <taxon>Frankiales</taxon>
        <taxon>Frankiaceae</taxon>
        <taxon>Frankia</taxon>
    </lineage>
</organism>
<reference evidence="1 2" key="1">
    <citation type="submission" date="2017-06" db="EMBL/GenBank/DDBJ databases">
        <authorList>
            <person name="Kim H.J."/>
            <person name="Triplett B.A."/>
        </authorList>
    </citation>
    <scope>NUCLEOTIDE SEQUENCE [LARGE SCALE GENOMIC DNA]</scope>
    <source>
        <strain evidence="1">FRACA_ARgP5</strain>
    </source>
</reference>
<name>A0A2I2L1R7_9ACTN</name>
<dbReference type="EMBL" id="FZMO01000548">
    <property type="protein sequence ID" value="SNQ51807.1"/>
    <property type="molecule type" value="Genomic_DNA"/>
</dbReference>
<dbReference type="Gene3D" id="2.40.50.140">
    <property type="entry name" value="Nucleic acid-binding proteins"/>
    <property type="match status" value="1"/>
</dbReference>
<proteinExistence type="predicted"/>
<dbReference type="OrthoDB" id="4559810at2"/>
<keyword evidence="2" id="KW-1185">Reference proteome</keyword>
<evidence type="ECO:0000313" key="1">
    <source>
        <dbReference type="EMBL" id="SNQ51807.1"/>
    </source>
</evidence>
<sequence length="79" mass="7948">MVGDPAVIGRVGVLTVATRGENGPGEVAVRIRGGIETFLAQSDTPLPRGASVLVVGSAGPRTVEVVPWLNPAAVFGGDL</sequence>